<name>A0ABT1H0U8_9NOCA</name>
<dbReference type="EMBL" id="JAMTCG010000001">
    <property type="protein sequence ID" value="MCP2159412.1"/>
    <property type="molecule type" value="Genomic_DNA"/>
</dbReference>
<feature type="transmembrane region" description="Helical" evidence="1">
    <location>
        <begin position="71"/>
        <end position="89"/>
    </location>
</feature>
<dbReference type="RefSeq" id="WP_253652983.1">
    <property type="nucleotide sequence ID" value="NZ_BAAAOE010000004.1"/>
</dbReference>
<proteinExistence type="predicted"/>
<keyword evidence="3" id="KW-1185">Reference proteome</keyword>
<evidence type="ECO:0000313" key="3">
    <source>
        <dbReference type="Proteomes" id="UP001205740"/>
    </source>
</evidence>
<evidence type="ECO:0000313" key="2">
    <source>
        <dbReference type="EMBL" id="MCP2159412.1"/>
    </source>
</evidence>
<sequence>MTDWLHAAEAVVSSPWLYVILVGVSFVDSFLPAIPSEPVVVAAGVRSSGAHVDRVRRHDGYPAGYALQDNAFAAFVAGLVAAVVVTAVLRLSRRLTAGGATG</sequence>
<organism evidence="2 3">
    <name type="scientific">Williamsia serinedens</name>
    <dbReference type="NCBI Taxonomy" id="391736"/>
    <lineage>
        <taxon>Bacteria</taxon>
        <taxon>Bacillati</taxon>
        <taxon>Actinomycetota</taxon>
        <taxon>Actinomycetes</taxon>
        <taxon>Mycobacteriales</taxon>
        <taxon>Nocardiaceae</taxon>
        <taxon>Williamsia</taxon>
    </lineage>
</organism>
<protein>
    <submittedName>
        <fullName evidence="2">Uncharacterized protein</fullName>
    </submittedName>
</protein>
<dbReference type="Proteomes" id="UP001205740">
    <property type="component" value="Unassembled WGS sequence"/>
</dbReference>
<keyword evidence="1" id="KW-1133">Transmembrane helix</keyword>
<gene>
    <name evidence="2" type="ORF">LX12_000576</name>
</gene>
<reference evidence="2 3" key="1">
    <citation type="submission" date="2022-06" db="EMBL/GenBank/DDBJ databases">
        <title>Genomic Encyclopedia of Archaeal and Bacterial Type Strains, Phase II (KMG-II): from individual species to whole genera.</title>
        <authorList>
            <person name="Goeker M."/>
        </authorList>
    </citation>
    <scope>NUCLEOTIDE SEQUENCE [LARGE SCALE GENOMIC DNA]</scope>
    <source>
        <strain evidence="2 3">DSM 45037</strain>
    </source>
</reference>
<comment type="caution">
    <text evidence="2">The sequence shown here is derived from an EMBL/GenBank/DDBJ whole genome shotgun (WGS) entry which is preliminary data.</text>
</comment>
<evidence type="ECO:0000256" key="1">
    <source>
        <dbReference type="SAM" id="Phobius"/>
    </source>
</evidence>
<keyword evidence="1" id="KW-0472">Membrane</keyword>
<accession>A0ABT1H0U8</accession>
<keyword evidence="1" id="KW-0812">Transmembrane</keyword>